<evidence type="ECO:0000256" key="1">
    <source>
        <dbReference type="SAM" id="SignalP"/>
    </source>
</evidence>
<sequence>MALSFTFIFLSLIILFSSLADARFLAEKSESKQGNGNMGRTSSNDHAKEVISGLGKLVVEPNSKDKKEFCEMKDLSPIPGIPTIPGIPFPPSIPGFPPLPDVPVFNPPFGNIPGIPPLPSIPNLPPLPPLPTIPFPFLSPPPA</sequence>
<evidence type="ECO:0000313" key="2">
    <source>
        <dbReference type="EMBL" id="POO03278.1"/>
    </source>
</evidence>
<dbReference type="InParanoid" id="A0A2P5FZQ0"/>
<accession>A0A2P5FZQ0</accession>
<dbReference type="Proteomes" id="UP000237000">
    <property type="component" value="Unassembled WGS sequence"/>
</dbReference>
<protein>
    <submittedName>
        <fullName evidence="2">Leguminosin group485 secreted peptide</fullName>
    </submittedName>
</protein>
<dbReference type="AlphaFoldDB" id="A0A2P5FZQ0"/>
<name>A0A2P5FZQ0_TREOI</name>
<dbReference type="EMBL" id="JXTC01000003">
    <property type="protein sequence ID" value="POO03278.1"/>
    <property type="molecule type" value="Genomic_DNA"/>
</dbReference>
<dbReference type="OrthoDB" id="10578480at2759"/>
<keyword evidence="3" id="KW-1185">Reference proteome</keyword>
<reference evidence="3" key="1">
    <citation type="submission" date="2016-06" db="EMBL/GenBank/DDBJ databases">
        <title>Parallel loss of symbiosis genes in relatives of nitrogen-fixing non-legume Parasponia.</title>
        <authorList>
            <person name="Van Velzen R."/>
            <person name="Holmer R."/>
            <person name="Bu F."/>
            <person name="Rutten L."/>
            <person name="Van Zeijl A."/>
            <person name="Liu W."/>
            <person name="Santuari L."/>
            <person name="Cao Q."/>
            <person name="Sharma T."/>
            <person name="Shen D."/>
            <person name="Roswanjaya Y."/>
            <person name="Wardhani T."/>
            <person name="Kalhor M.S."/>
            <person name="Jansen J."/>
            <person name="Van den Hoogen J."/>
            <person name="Gungor B."/>
            <person name="Hartog M."/>
            <person name="Hontelez J."/>
            <person name="Verver J."/>
            <person name="Yang W.-C."/>
            <person name="Schijlen E."/>
            <person name="Repin R."/>
            <person name="Schilthuizen M."/>
            <person name="Schranz E."/>
            <person name="Heidstra R."/>
            <person name="Miyata K."/>
            <person name="Fedorova E."/>
            <person name="Kohlen W."/>
            <person name="Bisseling T."/>
            <person name="Smit S."/>
            <person name="Geurts R."/>
        </authorList>
    </citation>
    <scope>NUCLEOTIDE SEQUENCE [LARGE SCALE GENOMIC DNA]</scope>
    <source>
        <strain evidence="3">cv. RG33-2</strain>
    </source>
</reference>
<feature type="chain" id="PRO_5015123985" evidence="1">
    <location>
        <begin position="23"/>
        <end position="143"/>
    </location>
</feature>
<dbReference type="STRING" id="63057.A0A2P5FZQ0"/>
<keyword evidence="1" id="KW-0732">Signal</keyword>
<evidence type="ECO:0000313" key="3">
    <source>
        <dbReference type="Proteomes" id="UP000237000"/>
    </source>
</evidence>
<comment type="caution">
    <text evidence="2">The sequence shown here is derived from an EMBL/GenBank/DDBJ whole genome shotgun (WGS) entry which is preliminary data.</text>
</comment>
<feature type="signal peptide" evidence="1">
    <location>
        <begin position="1"/>
        <end position="22"/>
    </location>
</feature>
<organism evidence="2 3">
    <name type="scientific">Trema orientale</name>
    <name type="common">Charcoal tree</name>
    <name type="synonym">Celtis orientalis</name>
    <dbReference type="NCBI Taxonomy" id="63057"/>
    <lineage>
        <taxon>Eukaryota</taxon>
        <taxon>Viridiplantae</taxon>
        <taxon>Streptophyta</taxon>
        <taxon>Embryophyta</taxon>
        <taxon>Tracheophyta</taxon>
        <taxon>Spermatophyta</taxon>
        <taxon>Magnoliopsida</taxon>
        <taxon>eudicotyledons</taxon>
        <taxon>Gunneridae</taxon>
        <taxon>Pentapetalae</taxon>
        <taxon>rosids</taxon>
        <taxon>fabids</taxon>
        <taxon>Rosales</taxon>
        <taxon>Cannabaceae</taxon>
        <taxon>Trema</taxon>
    </lineage>
</organism>
<proteinExistence type="predicted"/>
<gene>
    <name evidence="2" type="ORF">TorRG33x02_013390</name>
</gene>